<proteinExistence type="predicted"/>
<dbReference type="Proteomes" id="UP001205311">
    <property type="component" value="Unassembled WGS sequence"/>
</dbReference>
<dbReference type="RefSeq" id="WP_253668693.1">
    <property type="nucleotide sequence ID" value="NZ_JAMTCP010000005.1"/>
</dbReference>
<evidence type="ECO:0000313" key="1">
    <source>
        <dbReference type="EMBL" id="MCP2257747.1"/>
    </source>
</evidence>
<protein>
    <submittedName>
        <fullName evidence="1">Uncharacterized protein</fullName>
    </submittedName>
</protein>
<keyword evidence="2" id="KW-1185">Reference proteome</keyword>
<evidence type="ECO:0000313" key="2">
    <source>
        <dbReference type="Proteomes" id="UP001205311"/>
    </source>
</evidence>
<accession>A0ABT1HQF6</accession>
<gene>
    <name evidence="1" type="ORF">LX15_001433</name>
</gene>
<sequence length="89" mass="9877">MSGQQWSTRWYAFDARSVGLTGEPRRGWEPVAVRDTVDPVTQWVSRTATDAAAVAEDVTGVWQTRNAFFAAWARTNAWGGFTTASAPRR</sequence>
<reference evidence="1 2" key="1">
    <citation type="submission" date="2022-06" db="EMBL/GenBank/DDBJ databases">
        <title>Genomic Encyclopedia of Archaeal and Bacterial Type Strains, Phase II (KMG-II): from individual species to whole genera.</title>
        <authorList>
            <person name="Goeker M."/>
        </authorList>
    </citation>
    <scope>NUCLEOTIDE SEQUENCE [LARGE SCALE GENOMIC DNA]</scope>
    <source>
        <strain evidence="1 2">DSM 40477</strain>
    </source>
</reference>
<name>A0ABT1HQF6_STRSD</name>
<organism evidence="1 2">
    <name type="scientific">Streptoalloteichus tenebrarius (strain ATCC 17920 / DSM 40477 / JCM 4838 / CBS 697.72 / NBRC 16177 / NCIMB 11028 / NRRL B-12390 / A12253. 1 / ISP 5477)</name>
    <name type="common">Streptomyces tenebrarius</name>
    <dbReference type="NCBI Taxonomy" id="1933"/>
    <lineage>
        <taxon>Bacteria</taxon>
        <taxon>Bacillati</taxon>
        <taxon>Actinomycetota</taxon>
        <taxon>Actinomycetes</taxon>
        <taxon>Pseudonocardiales</taxon>
        <taxon>Pseudonocardiaceae</taxon>
        <taxon>Streptoalloteichus</taxon>
    </lineage>
</organism>
<dbReference type="EMBL" id="JAMTCP010000005">
    <property type="protein sequence ID" value="MCP2257747.1"/>
    <property type="molecule type" value="Genomic_DNA"/>
</dbReference>
<comment type="caution">
    <text evidence="1">The sequence shown here is derived from an EMBL/GenBank/DDBJ whole genome shotgun (WGS) entry which is preliminary data.</text>
</comment>